<dbReference type="EMBL" id="PFSF01000007">
    <property type="protein sequence ID" value="PJC28404.1"/>
    <property type="molecule type" value="Genomic_DNA"/>
</dbReference>
<evidence type="ECO:0000259" key="1">
    <source>
        <dbReference type="Pfam" id="PF01966"/>
    </source>
</evidence>
<comment type="caution">
    <text evidence="2">The sequence shown here is derived from an EMBL/GenBank/DDBJ whole genome shotgun (WGS) entry which is preliminary data.</text>
</comment>
<sequence>MIFYHFWVKLKTKMNIPTERQAIVLLKKFGCNELIWYRNISVLEHSQIISKHCLRVARKIKNNGYRVNLDLVQIGALLHDLAMPLIDKEITRCQHGFFAGKVLRKLGYPEIAKIAERHYGNGLSKEEIIENNLPLP</sequence>
<dbReference type="InterPro" id="IPR006674">
    <property type="entry name" value="HD_domain"/>
</dbReference>
<accession>A0A2M8ETG5</accession>
<evidence type="ECO:0000313" key="2">
    <source>
        <dbReference type="EMBL" id="PJC28404.1"/>
    </source>
</evidence>
<proteinExistence type="predicted"/>
<dbReference type="Pfam" id="PF01966">
    <property type="entry name" value="HD"/>
    <property type="match status" value="1"/>
</dbReference>
<name>A0A2M8ETG5_9BACT</name>
<evidence type="ECO:0000313" key="3">
    <source>
        <dbReference type="Proteomes" id="UP000229816"/>
    </source>
</evidence>
<dbReference type="SUPFAM" id="SSF109604">
    <property type="entry name" value="HD-domain/PDEase-like"/>
    <property type="match status" value="1"/>
</dbReference>
<protein>
    <recommendedName>
        <fullName evidence="1">HD domain-containing protein</fullName>
    </recommendedName>
</protein>
<organism evidence="2 3">
    <name type="scientific">Candidatus Shapirobacteria bacterium CG_4_9_14_0_2_um_filter_39_11</name>
    <dbReference type="NCBI Taxonomy" id="1974478"/>
    <lineage>
        <taxon>Bacteria</taxon>
        <taxon>Candidatus Shapironibacteriota</taxon>
    </lineage>
</organism>
<feature type="domain" description="HD" evidence="1">
    <location>
        <begin position="43"/>
        <end position="123"/>
    </location>
</feature>
<dbReference type="InterPro" id="IPR006675">
    <property type="entry name" value="HDIG_dom"/>
</dbReference>
<dbReference type="InterPro" id="IPR003607">
    <property type="entry name" value="HD/PDEase_dom"/>
</dbReference>
<dbReference type="Proteomes" id="UP000229816">
    <property type="component" value="Unassembled WGS sequence"/>
</dbReference>
<dbReference type="NCBIfam" id="TIGR00277">
    <property type="entry name" value="HDIG"/>
    <property type="match status" value="1"/>
</dbReference>
<feature type="non-terminal residue" evidence="2">
    <location>
        <position position="136"/>
    </location>
</feature>
<gene>
    <name evidence="2" type="ORF">CO054_00270</name>
</gene>
<reference evidence="3" key="1">
    <citation type="submission" date="2017-09" db="EMBL/GenBank/DDBJ databases">
        <title>Depth-based differentiation of microbial function through sediment-hosted aquifers and enrichment of novel symbionts in the deep terrestrial subsurface.</title>
        <authorList>
            <person name="Probst A.J."/>
            <person name="Ladd B."/>
            <person name="Jarett J.K."/>
            <person name="Geller-Mcgrath D.E."/>
            <person name="Sieber C.M.K."/>
            <person name="Emerson J.B."/>
            <person name="Anantharaman K."/>
            <person name="Thomas B.C."/>
            <person name="Malmstrom R."/>
            <person name="Stieglmeier M."/>
            <person name="Klingl A."/>
            <person name="Woyke T."/>
            <person name="Ryan C.M."/>
            <person name="Banfield J.F."/>
        </authorList>
    </citation>
    <scope>NUCLEOTIDE SEQUENCE [LARGE SCALE GENOMIC DNA]</scope>
</reference>
<dbReference type="Gene3D" id="1.10.3210.10">
    <property type="entry name" value="Hypothetical protein af1432"/>
    <property type="match status" value="1"/>
</dbReference>
<dbReference type="AlphaFoldDB" id="A0A2M8ETG5"/>
<dbReference type="CDD" id="cd00077">
    <property type="entry name" value="HDc"/>
    <property type="match status" value="1"/>
</dbReference>